<dbReference type="AlphaFoldDB" id="A0A0M6Y4D4"/>
<keyword evidence="4 5" id="KW-0274">FAD</keyword>
<reference evidence="10" key="1">
    <citation type="submission" date="2015-07" db="EMBL/GenBank/DDBJ databases">
        <authorList>
            <person name="Rodrigo-Torres Lidia"/>
            <person name="Arahal R.David."/>
        </authorList>
    </citation>
    <scope>NUCLEOTIDE SEQUENCE [LARGE SCALE GENOMIC DNA]</scope>
    <source>
        <strain evidence="10">CECT 4801</strain>
    </source>
</reference>
<comment type="similarity">
    <text evidence="2 5">Belongs to the acyl-CoA dehydrogenase family.</text>
</comment>
<dbReference type="GO" id="GO:0016627">
    <property type="term" value="F:oxidoreductase activity, acting on the CH-CH group of donors"/>
    <property type="evidence" value="ECO:0007669"/>
    <property type="project" value="InterPro"/>
</dbReference>
<dbReference type="EMBL" id="CXST01000001">
    <property type="protein sequence ID" value="CTQ43871.1"/>
    <property type="molecule type" value="Genomic_DNA"/>
</dbReference>
<sequence>MKPFTAPLDDILFCLTHVAGAADLPDFDADLAAEIGGHFAAFAEEQLAPLNEPGDSQGCRLVEGRVRMPDGFREAYAAYAEQGWPGLTIPEALGGQGLDAGVLAITSEIFTGANHSLQMVTSLAAGAARTLLAFGTEDQQARVIPQFASGEALATMCLTEPDAGSDLSRIRCRAVQAGDGWSISGEKIFISGGDQDMSEKIHHLVLARTSDDGVKGLSLFLCPCTRVDGSRNAVTVTRIEEKMGLHASPTCQLAFDGAVAELVGREGEGLKAMFTMMNHARVDVALQGVAHAARAADIASTYAAERKQGRDAAGKSVTLDGHADVRRMLDEIDALALGGRAIAHLALVTVEAGENRALAEFLTPIAKAYCTQAGMQATELGMQVLGGYGYLKEYVLEQCYRDVRITAIYEGANAIHERALVTRLLPGKESEAFEAFLRAECLRNDKIYPQLGEVVDNWCRVRDRVLQSEDPTALAHDFMKLTSKTLLKVLWARMAEKADLHPDPERIRRLAGKVLERPELALSA</sequence>
<dbReference type="Gene3D" id="1.10.540.10">
    <property type="entry name" value="Acyl-CoA dehydrogenase/oxidase, N-terminal domain"/>
    <property type="match status" value="1"/>
</dbReference>
<accession>A0A0M6Y4D4</accession>
<evidence type="ECO:0000259" key="7">
    <source>
        <dbReference type="Pfam" id="PF02770"/>
    </source>
</evidence>
<feature type="domain" description="Acyl-CoA dehydrogenase/oxidase N-terminal" evidence="8">
    <location>
        <begin position="39"/>
        <end position="151"/>
    </location>
</feature>
<name>A0A0M6Y4D4_9HYPH</name>
<dbReference type="Pfam" id="PF00441">
    <property type="entry name" value="Acyl-CoA_dh_1"/>
    <property type="match status" value="1"/>
</dbReference>
<evidence type="ECO:0000256" key="1">
    <source>
        <dbReference type="ARBA" id="ARBA00001974"/>
    </source>
</evidence>
<dbReference type="InterPro" id="IPR046373">
    <property type="entry name" value="Acyl-CoA_Oxase/DH_mid-dom_sf"/>
</dbReference>
<dbReference type="Pfam" id="PF02771">
    <property type="entry name" value="Acyl-CoA_dh_N"/>
    <property type="match status" value="1"/>
</dbReference>
<proteinExistence type="inferred from homology"/>
<dbReference type="InterPro" id="IPR052166">
    <property type="entry name" value="Diverse_Acyl-CoA_DH"/>
</dbReference>
<feature type="domain" description="Acyl-CoA oxidase/dehydrogenase middle" evidence="7">
    <location>
        <begin position="156"/>
        <end position="256"/>
    </location>
</feature>
<evidence type="ECO:0000313" key="9">
    <source>
        <dbReference type="EMBL" id="CTQ43871.1"/>
    </source>
</evidence>
<organism evidence="9 10">
    <name type="scientific">Roseibium aggregatum</name>
    <dbReference type="NCBI Taxonomy" id="187304"/>
    <lineage>
        <taxon>Bacteria</taxon>
        <taxon>Pseudomonadati</taxon>
        <taxon>Pseudomonadota</taxon>
        <taxon>Alphaproteobacteria</taxon>
        <taxon>Hyphomicrobiales</taxon>
        <taxon>Stappiaceae</taxon>
        <taxon>Roseibium</taxon>
    </lineage>
</organism>
<dbReference type="InterPro" id="IPR009100">
    <property type="entry name" value="AcylCoA_DH/oxidase_NM_dom_sf"/>
</dbReference>
<keyword evidence="10" id="KW-1185">Reference proteome</keyword>
<dbReference type="RefSeq" id="WP_055656144.1">
    <property type="nucleotide sequence ID" value="NZ_CXST01000001.1"/>
</dbReference>
<dbReference type="Proteomes" id="UP000048926">
    <property type="component" value="Unassembled WGS sequence"/>
</dbReference>
<evidence type="ECO:0000256" key="5">
    <source>
        <dbReference type="RuleBase" id="RU362125"/>
    </source>
</evidence>
<dbReference type="InterPro" id="IPR009075">
    <property type="entry name" value="AcylCo_DH/oxidase_C"/>
</dbReference>
<dbReference type="PANTHER" id="PTHR42803">
    <property type="entry name" value="ACYL-COA DEHYDROGENASE"/>
    <property type="match status" value="1"/>
</dbReference>
<dbReference type="SUPFAM" id="SSF47203">
    <property type="entry name" value="Acyl-CoA dehydrogenase C-terminal domain-like"/>
    <property type="match status" value="1"/>
</dbReference>
<keyword evidence="5 9" id="KW-0560">Oxidoreductase</keyword>
<evidence type="ECO:0000259" key="6">
    <source>
        <dbReference type="Pfam" id="PF00441"/>
    </source>
</evidence>
<dbReference type="GO" id="GO:0050660">
    <property type="term" value="F:flavin adenine dinucleotide binding"/>
    <property type="evidence" value="ECO:0007669"/>
    <property type="project" value="InterPro"/>
</dbReference>
<keyword evidence="3 5" id="KW-0285">Flavoprotein</keyword>
<gene>
    <name evidence="9" type="primary">mmgC_3</name>
    <name evidence="9" type="ORF">LAL4801_02313</name>
</gene>
<dbReference type="EC" id="1.3.99.-" evidence="9"/>
<feature type="domain" description="Acyl-CoA dehydrogenase/oxidase C-terminal" evidence="6">
    <location>
        <begin position="267"/>
        <end position="424"/>
    </location>
</feature>
<dbReference type="Gene3D" id="2.40.110.10">
    <property type="entry name" value="Butyryl-CoA Dehydrogenase, subunit A, domain 2"/>
    <property type="match status" value="1"/>
</dbReference>
<dbReference type="OrthoDB" id="9807883at2"/>
<dbReference type="PANTHER" id="PTHR42803:SF1">
    <property type="entry name" value="BROAD-SPECIFICITY LINEAR ACYL-COA DEHYDROGENASE FADE5"/>
    <property type="match status" value="1"/>
</dbReference>
<protein>
    <submittedName>
        <fullName evidence="9">Acyl-CoA dehydrogenase</fullName>
        <ecNumber evidence="9">1.3.99.-</ecNumber>
    </submittedName>
</protein>
<comment type="cofactor">
    <cofactor evidence="1 5">
        <name>FAD</name>
        <dbReference type="ChEBI" id="CHEBI:57692"/>
    </cofactor>
</comment>
<dbReference type="SUPFAM" id="SSF56645">
    <property type="entry name" value="Acyl-CoA dehydrogenase NM domain-like"/>
    <property type="match status" value="1"/>
</dbReference>
<dbReference type="Pfam" id="PF02770">
    <property type="entry name" value="Acyl-CoA_dh_M"/>
    <property type="match status" value="1"/>
</dbReference>
<dbReference type="InterPro" id="IPR037069">
    <property type="entry name" value="AcylCoA_DH/ox_N_sf"/>
</dbReference>
<dbReference type="Gene3D" id="1.20.140.10">
    <property type="entry name" value="Butyryl-CoA Dehydrogenase, subunit A, domain 3"/>
    <property type="match status" value="1"/>
</dbReference>
<evidence type="ECO:0000256" key="2">
    <source>
        <dbReference type="ARBA" id="ARBA00009347"/>
    </source>
</evidence>
<evidence type="ECO:0000256" key="4">
    <source>
        <dbReference type="ARBA" id="ARBA00022827"/>
    </source>
</evidence>
<dbReference type="InterPro" id="IPR013786">
    <property type="entry name" value="AcylCoA_DH/ox_N"/>
</dbReference>
<evidence type="ECO:0000313" key="10">
    <source>
        <dbReference type="Proteomes" id="UP000048926"/>
    </source>
</evidence>
<evidence type="ECO:0000259" key="8">
    <source>
        <dbReference type="Pfam" id="PF02771"/>
    </source>
</evidence>
<dbReference type="STRING" id="187304.B0E33_17905"/>
<dbReference type="InterPro" id="IPR006091">
    <property type="entry name" value="Acyl-CoA_Oxase/DH_mid-dom"/>
</dbReference>
<dbReference type="InterPro" id="IPR036250">
    <property type="entry name" value="AcylCo_DH-like_C"/>
</dbReference>
<evidence type="ECO:0000256" key="3">
    <source>
        <dbReference type="ARBA" id="ARBA00022630"/>
    </source>
</evidence>